<proteinExistence type="inferred from homology"/>
<keyword evidence="4 10" id="KW-0249">Electron transport</keyword>
<evidence type="ECO:0000256" key="1">
    <source>
        <dbReference type="ARBA" id="ARBA00004167"/>
    </source>
</evidence>
<comment type="subunit">
    <text evidence="9 10">The 4 large subunits of the cytochrome b6-f complex are cytochrome b6, subunit IV (17 kDa polypeptide, PetD), cytochrome f and the Rieske protein, while the 4 small subunits are PetG, PetL, PetM and PetN. The complex functions as a dimer.</text>
</comment>
<dbReference type="HAMAP" id="MF_00433">
    <property type="entry name" value="Cytb6_f_PetL"/>
    <property type="match status" value="1"/>
</dbReference>
<comment type="similarity">
    <text evidence="10">Belongs to the PetL family.</text>
</comment>
<keyword evidence="6 10" id="KW-0793">Thylakoid</keyword>
<keyword evidence="10" id="KW-0602">Photosynthesis</keyword>
<dbReference type="GO" id="GO:0031676">
    <property type="term" value="C:plasma membrane-derived thylakoid membrane"/>
    <property type="evidence" value="ECO:0007669"/>
    <property type="project" value="UniProtKB-SubCell"/>
</dbReference>
<dbReference type="Pfam" id="PF05115">
    <property type="entry name" value="PetL"/>
    <property type="match status" value="1"/>
</dbReference>
<evidence type="ECO:0000256" key="2">
    <source>
        <dbReference type="ARBA" id="ARBA00022448"/>
    </source>
</evidence>
<keyword evidence="5 10" id="KW-1133">Transmembrane helix</keyword>
<evidence type="ECO:0000256" key="7">
    <source>
        <dbReference type="ARBA" id="ARBA00023136"/>
    </source>
</evidence>
<reference evidence="11" key="1">
    <citation type="submission" date="2020-02" db="EMBL/GenBank/DDBJ databases">
        <authorList>
            <person name="Meier V. D."/>
        </authorList>
    </citation>
    <scope>NUCLEOTIDE SEQUENCE</scope>
    <source>
        <strain evidence="11">AVDCRST_MAG92</strain>
    </source>
</reference>
<evidence type="ECO:0000256" key="9">
    <source>
        <dbReference type="ARBA" id="ARBA00025834"/>
    </source>
</evidence>
<dbReference type="GO" id="GO:0009055">
    <property type="term" value="F:electron transfer activity"/>
    <property type="evidence" value="ECO:0007669"/>
    <property type="project" value="InterPro"/>
</dbReference>
<evidence type="ECO:0000256" key="8">
    <source>
        <dbReference type="ARBA" id="ARBA00025197"/>
    </source>
</evidence>
<gene>
    <name evidence="10" type="primary">petL</name>
    <name evidence="11" type="ORF">AVDCRST_MAG92-2177</name>
</gene>
<evidence type="ECO:0000256" key="10">
    <source>
        <dbReference type="HAMAP-Rule" id="MF_00433"/>
    </source>
</evidence>
<dbReference type="EMBL" id="CADCTM010000327">
    <property type="protein sequence ID" value="CAA9255114.1"/>
    <property type="molecule type" value="Genomic_DNA"/>
</dbReference>
<evidence type="ECO:0000256" key="6">
    <source>
        <dbReference type="ARBA" id="ARBA00023078"/>
    </source>
</evidence>
<keyword evidence="7 10" id="KW-0472">Membrane</keyword>
<accession>A0A6J4INI2</accession>
<evidence type="ECO:0000313" key="11">
    <source>
        <dbReference type="EMBL" id="CAA9255114.1"/>
    </source>
</evidence>
<dbReference type="AlphaFoldDB" id="A0A6J4INI2"/>
<evidence type="ECO:0000256" key="5">
    <source>
        <dbReference type="ARBA" id="ARBA00022989"/>
    </source>
</evidence>
<comment type="function">
    <text evidence="8 10">Component of the cytochrome b6-f complex, which mediates electron transfer between photosystem II (PSII) and photosystem I (PSI), cyclic electron flow around PSI, and state transitions. PetL is important for photoautotrophic growth as well as for electron transfer efficiency and stability of the cytochrome b6-f complex.</text>
</comment>
<comment type="subcellular location">
    <subcellularLocation>
        <location evidence="10">Cellular thylakoid membrane</location>
        <topology evidence="10">Single-pass membrane protein</topology>
    </subcellularLocation>
    <subcellularLocation>
        <location evidence="1">Membrane</location>
        <topology evidence="1">Single-pass membrane protein</topology>
    </subcellularLocation>
</comment>
<keyword evidence="2 10" id="KW-0813">Transport</keyword>
<keyword evidence="3 10" id="KW-0812">Transmembrane</keyword>
<dbReference type="GO" id="GO:0015979">
    <property type="term" value="P:photosynthesis"/>
    <property type="evidence" value="ECO:0007669"/>
    <property type="project" value="UniProtKB-KW"/>
</dbReference>
<dbReference type="GO" id="GO:0009512">
    <property type="term" value="C:cytochrome b6f complex"/>
    <property type="evidence" value="ECO:0007669"/>
    <property type="project" value="InterPro"/>
</dbReference>
<organism evidence="11">
    <name type="scientific">uncultured Coleofasciculus sp</name>
    <dbReference type="NCBI Taxonomy" id="1267456"/>
    <lineage>
        <taxon>Bacteria</taxon>
        <taxon>Bacillati</taxon>
        <taxon>Cyanobacteriota</taxon>
        <taxon>Cyanophyceae</taxon>
        <taxon>Coleofasciculales</taxon>
        <taxon>Coleofasciculaceae</taxon>
        <taxon>Coleofasciculus</taxon>
        <taxon>environmental samples</taxon>
    </lineage>
</organism>
<evidence type="ECO:0000256" key="3">
    <source>
        <dbReference type="ARBA" id="ARBA00022692"/>
    </source>
</evidence>
<name>A0A6J4INI2_9CYAN</name>
<dbReference type="InterPro" id="IPR007802">
    <property type="entry name" value="Cyt_b6/f_cplx_su6"/>
</dbReference>
<feature type="transmembrane region" description="Helical" evidence="10">
    <location>
        <begin position="12"/>
        <end position="33"/>
    </location>
</feature>
<protein>
    <recommendedName>
        <fullName evidence="10">Cytochrome b6-f complex subunit 6</fullName>
    </recommendedName>
    <alternativeName>
        <fullName evidence="10">Cytochrome b6-f complex subunit PetL</fullName>
    </alternativeName>
    <alternativeName>
        <fullName evidence="10">Cytochrome b6-f complex subunit VI</fullName>
    </alternativeName>
</protein>
<sequence length="39" mass="4025">MSSFGETNMSGVVSYFVILGGATGVALVLFFGLKAVKLI</sequence>
<evidence type="ECO:0000256" key="4">
    <source>
        <dbReference type="ARBA" id="ARBA00022982"/>
    </source>
</evidence>